<protein>
    <submittedName>
        <fullName evidence="3">Uncharacterized protein</fullName>
    </submittedName>
</protein>
<feature type="transmembrane region" description="Helical" evidence="2">
    <location>
        <begin position="39"/>
        <end position="59"/>
    </location>
</feature>
<name>A0A6L3T032_9HYPH</name>
<gene>
    <name evidence="3" type="ORF">F6X53_08360</name>
</gene>
<comment type="caution">
    <text evidence="3">The sequence shown here is derived from an EMBL/GenBank/DDBJ whole genome shotgun (WGS) entry which is preliminary data.</text>
</comment>
<proteinExistence type="predicted"/>
<evidence type="ECO:0000313" key="3">
    <source>
        <dbReference type="EMBL" id="KAB1079772.1"/>
    </source>
</evidence>
<organism evidence="3 4">
    <name type="scientific">Methylobacterium soli</name>
    <dbReference type="NCBI Taxonomy" id="553447"/>
    <lineage>
        <taxon>Bacteria</taxon>
        <taxon>Pseudomonadati</taxon>
        <taxon>Pseudomonadota</taxon>
        <taxon>Alphaproteobacteria</taxon>
        <taxon>Hyphomicrobiales</taxon>
        <taxon>Methylobacteriaceae</taxon>
        <taxon>Methylobacterium</taxon>
    </lineage>
</organism>
<feature type="region of interest" description="Disordered" evidence="1">
    <location>
        <begin position="1"/>
        <end position="28"/>
    </location>
</feature>
<dbReference type="RefSeq" id="WP_150999433.1">
    <property type="nucleotide sequence ID" value="NZ_BPQY01000355.1"/>
</dbReference>
<dbReference type="Proteomes" id="UP000474159">
    <property type="component" value="Unassembled WGS sequence"/>
</dbReference>
<keyword evidence="2" id="KW-0812">Transmembrane</keyword>
<evidence type="ECO:0000256" key="1">
    <source>
        <dbReference type="SAM" id="MobiDB-lite"/>
    </source>
</evidence>
<accession>A0A6L3T032</accession>
<keyword evidence="2" id="KW-1133">Transmembrane helix</keyword>
<dbReference type="EMBL" id="VZZK01000007">
    <property type="protein sequence ID" value="KAB1079772.1"/>
    <property type="molecule type" value="Genomic_DNA"/>
</dbReference>
<evidence type="ECO:0000256" key="2">
    <source>
        <dbReference type="SAM" id="Phobius"/>
    </source>
</evidence>
<keyword evidence="2" id="KW-0472">Membrane</keyword>
<reference evidence="3 4" key="1">
    <citation type="submission" date="2019-09" db="EMBL/GenBank/DDBJ databases">
        <title>YIM 48816 draft genome.</title>
        <authorList>
            <person name="Jiang L."/>
        </authorList>
    </citation>
    <scope>NUCLEOTIDE SEQUENCE [LARGE SCALE GENOMIC DNA]</scope>
    <source>
        <strain evidence="3 4">YIM 48816</strain>
    </source>
</reference>
<dbReference type="AlphaFoldDB" id="A0A6L3T032"/>
<keyword evidence="4" id="KW-1185">Reference proteome</keyword>
<evidence type="ECO:0000313" key="4">
    <source>
        <dbReference type="Proteomes" id="UP000474159"/>
    </source>
</evidence>
<sequence>MAEPTPDPSEDRTIQETDASGLPERPALRRSGPWRLENGIFVLIGIAALVVLAGVIWSARH</sequence>